<organism evidence="2 3">
    <name type="scientific">Cinchona calisaya</name>
    <dbReference type="NCBI Taxonomy" id="153742"/>
    <lineage>
        <taxon>Eukaryota</taxon>
        <taxon>Viridiplantae</taxon>
        <taxon>Streptophyta</taxon>
        <taxon>Embryophyta</taxon>
        <taxon>Tracheophyta</taxon>
        <taxon>Spermatophyta</taxon>
        <taxon>Magnoliopsida</taxon>
        <taxon>eudicotyledons</taxon>
        <taxon>Gunneridae</taxon>
        <taxon>Pentapetalae</taxon>
        <taxon>asterids</taxon>
        <taxon>lamiids</taxon>
        <taxon>Gentianales</taxon>
        <taxon>Rubiaceae</taxon>
        <taxon>Cinchonoideae</taxon>
        <taxon>Cinchoneae</taxon>
        <taxon>Cinchona</taxon>
    </lineage>
</organism>
<comment type="caution">
    <text evidence="2">The sequence shown here is derived from an EMBL/GenBank/DDBJ whole genome shotgun (WGS) entry which is preliminary data.</text>
</comment>
<keyword evidence="3" id="KW-1185">Reference proteome</keyword>
<evidence type="ECO:0000313" key="2">
    <source>
        <dbReference type="EMBL" id="KAL3513769.1"/>
    </source>
</evidence>
<evidence type="ECO:0000256" key="1">
    <source>
        <dbReference type="SAM" id="Phobius"/>
    </source>
</evidence>
<keyword evidence="1" id="KW-0472">Membrane</keyword>
<proteinExistence type="predicted"/>
<sequence length="123" mass="13826">MIGITCHSGISVQLRTSWIEANASRRFLGCARYGQVNTCNFLKWYDHEISERSKQAIPGLLRSLEKSEDELGRVEDELGRLKKKVKVLLCLVLLLWLLVVKLFVGGLGNGLGNRGMNRAIKDL</sequence>
<dbReference type="Proteomes" id="UP001630127">
    <property type="component" value="Unassembled WGS sequence"/>
</dbReference>
<accession>A0ABD2Z3U4</accession>
<evidence type="ECO:0008006" key="4">
    <source>
        <dbReference type="Google" id="ProtNLM"/>
    </source>
</evidence>
<gene>
    <name evidence="2" type="ORF">ACH5RR_026486</name>
</gene>
<evidence type="ECO:0000313" key="3">
    <source>
        <dbReference type="Proteomes" id="UP001630127"/>
    </source>
</evidence>
<reference evidence="2 3" key="1">
    <citation type="submission" date="2024-11" db="EMBL/GenBank/DDBJ databases">
        <title>A near-complete genome assembly of Cinchona calisaya.</title>
        <authorList>
            <person name="Lian D.C."/>
            <person name="Zhao X.W."/>
            <person name="Wei L."/>
        </authorList>
    </citation>
    <scope>NUCLEOTIDE SEQUENCE [LARGE SCALE GENOMIC DNA]</scope>
    <source>
        <tissue evidence="2">Nenye</tissue>
    </source>
</reference>
<dbReference type="EMBL" id="JBJUIK010000011">
    <property type="protein sequence ID" value="KAL3513769.1"/>
    <property type="molecule type" value="Genomic_DNA"/>
</dbReference>
<dbReference type="PANTHER" id="PTHR33248">
    <property type="entry name" value="ZINC ION-BINDING PROTEIN"/>
    <property type="match status" value="1"/>
</dbReference>
<dbReference type="AlphaFoldDB" id="A0ABD2Z3U4"/>
<protein>
    <recommendedName>
        <fullName evidence="4">Zinc finger GRF-type domain-containing protein</fullName>
    </recommendedName>
</protein>
<name>A0ABD2Z3U4_9GENT</name>
<keyword evidence="1" id="KW-1133">Transmembrane helix</keyword>
<feature type="transmembrane region" description="Helical" evidence="1">
    <location>
        <begin position="87"/>
        <end position="108"/>
    </location>
</feature>
<keyword evidence="1" id="KW-0812">Transmembrane</keyword>